<dbReference type="EMBL" id="CP053452">
    <property type="protein sequence ID" value="QJW97459.1"/>
    <property type="molecule type" value="Genomic_DNA"/>
</dbReference>
<feature type="chain" id="PRO_5027088640" evidence="2">
    <location>
        <begin position="26"/>
        <end position="230"/>
    </location>
</feature>
<feature type="region of interest" description="Disordered" evidence="1">
    <location>
        <begin position="203"/>
        <end position="230"/>
    </location>
</feature>
<evidence type="ECO:0000313" key="4">
    <source>
        <dbReference type="Proteomes" id="UP000503447"/>
    </source>
</evidence>
<keyword evidence="4" id="KW-1185">Reference proteome</keyword>
<evidence type="ECO:0000313" key="3">
    <source>
        <dbReference type="EMBL" id="QJW97459.1"/>
    </source>
</evidence>
<name>A0A6M5YU87_9BACT</name>
<dbReference type="AlphaFoldDB" id="A0A6M5YU87"/>
<dbReference type="Proteomes" id="UP000503447">
    <property type="component" value="Chromosome"/>
</dbReference>
<dbReference type="RefSeq" id="WP_171472821.1">
    <property type="nucleotide sequence ID" value="NZ_CP053452.2"/>
</dbReference>
<proteinExistence type="predicted"/>
<organism evidence="3 4">
    <name type="scientific">Frigoriglobus tundricola</name>
    <dbReference type="NCBI Taxonomy" id="2774151"/>
    <lineage>
        <taxon>Bacteria</taxon>
        <taxon>Pseudomonadati</taxon>
        <taxon>Planctomycetota</taxon>
        <taxon>Planctomycetia</taxon>
        <taxon>Gemmatales</taxon>
        <taxon>Gemmataceae</taxon>
        <taxon>Frigoriglobus</taxon>
    </lineage>
</organism>
<sequence>MRRVVLRGVFAFTLTLALVALPVAADDTSPSKSKAPTKEPVAKAPTFPGYIFVTEAVGEVVKANDTTVTLRVTWYTVQQSRTGNNRVNLSSRSRNYHNPFARTTRPAHVVEHHQDYNLDYLPQSLVRTRTLPAKTDETGKRVPHTQKEIDELRAPDGAPAYASSKLDVTPGTYLEVYLIRDKNIPDEKATDADLRIKYAFVLGKDPNPPKDIASPGKGSGTTPPASPKKN</sequence>
<reference evidence="4" key="1">
    <citation type="submission" date="2020-05" db="EMBL/GenBank/DDBJ databases">
        <title>Frigoriglobus tundricola gen. nov., sp. nov., a psychrotolerant cellulolytic planctomycete of the family Gemmataceae with two divergent copies of 16S rRNA gene.</title>
        <authorList>
            <person name="Kulichevskaya I.S."/>
            <person name="Ivanova A.A."/>
            <person name="Naumoff D.G."/>
            <person name="Beletsky A.V."/>
            <person name="Rijpstra W.I.C."/>
            <person name="Sinninghe Damste J.S."/>
            <person name="Mardanov A.V."/>
            <person name="Ravin N.V."/>
            <person name="Dedysh S.N."/>
        </authorList>
    </citation>
    <scope>NUCLEOTIDE SEQUENCE [LARGE SCALE GENOMIC DNA]</scope>
    <source>
        <strain evidence="4">PL17</strain>
    </source>
</reference>
<evidence type="ECO:0000256" key="2">
    <source>
        <dbReference type="SAM" id="SignalP"/>
    </source>
</evidence>
<protein>
    <submittedName>
        <fullName evidence="3">Uncharacterized protein</fullName>
    </submittedName>
</protein>
<gene>
    <name evidence="3" type="ORF">FTUN_5033</name>
</gene>
<evidence type="ECO:0000256" key="1">
    <source>
        <dbReference type="SAM" id="MobiDB-lite"/>
    </source>
</evidence>
<feature type="signal peptide" evidence="2">
    <location>
        <begin position="1"/>
        <end position="25"/>
    </location>
</feature>
<dbReference type="KEGG" id="ftj:FTUN_5033"/>
<keyword evidence="2" id="KW-0732">Signal</keyword>
<accession>A0A6M5YU87</accession>